<keyword evidence="1" id="KW-0812">Transmembrane</keyword>
<keyword evidence="1" id="KW-0472">Membrane</keyword>
<keyword evidence="3" id="KW-1185">Reference proteome</keyword>
<evidence type="ECO:0008006" key="4">
    <source>
        <dbReference type="Google" id="ProtNLM"/>
    </source>
</evidence>
<evidence type="ECO:0000313" key="3">
    <source>
        <dbReference type="Proteomes" id="UP000688137"/>
    </source>
</evidence>
<dbReference type="Proteomes" id="UP000688137">
    <property type="component" value="Unassembled WGS sequence"/>
</dbReference>
<evidence type="ECO:0000313" key="2">
    <source>
        <dbReference type="EMBL" id="CAD8115917.1"/>
    </source>
</evidence>
<proteinExistence type="predicted"/>
<name>A0A8S1QMY8_PARPR</name>
<gene>
    <name evidence="2" type="ORF">PPRIM_AZ9-3.1.T1670020</name>
</gene>
<reference evidence="2" key="1">
    <citation type="submission" date="2021-01" db="EMBL/GenBank/DDBJ databases">
        <authorList>
            <consortium name="Genoscope - CEA"/>
            <person name="William W."/>
        </authorList>
    </citation>
    <scope>NUCLEOTIDE SEQUENCE</scope>
</reference>
<feature type="transmembrane region" description="Helical" evidence="1">
    <location>
        <begin position="89"/>
        <end position="107"/>
    </location>
</feature>
<organism evidence="2 3">
    <name type="scientific">Paramecium primaurelia</name>
    <dbReference type="NCBI Taxonomy" id="5886"/>
    <lineage>
        <taxon>Eukaryota</taxon>
        <taxon>Sar</taxon>
        <taxon>Alveolata</taxon>
        <taxon>Ciliophora</taxon>
        <taxon>Intramacronucleata</taxon>
        <taxon>Oligohymenophorea</taxon>
        <taxon>Peniculida</taxon>
        <taxon>Parameciidae</taxon>
        <taxon>Paramecium</taxon>
    </lineage>
</organism>
<dbReference type="EMBL" id="CAJJDM010000176">
    <property type="protein sequence ID" value="CAD8115917.1"/>
    <property type="molecule type" value="Genomic_DNA"/>
</dbReference>
<evidence type="ECO:0000256" key="1">
    <source>
        <dbReference type="SAM" id="Phobius"/>
    </source>
</evidence>
<protein>
    <recommendedName>
        <fullName evidence="4">Transmembrane protein</fullName>
    </recommendedName>
</protein>
<dbReference type="OMA" id="CQFFTIC"/>
<comment type="caution">
    <text evidence="2">The sequence shown here is derived from an EMBL/GenBank/DDBJ whole genome shotgun (WGS) entry which is preliminary data.</text>
</comment>
<accession>A0A8S1QMY8</accession>
<keyword evidence="1" id="KW-1133">Transmembrane helix</keyword>
<sequence length="110" mass="13031">MNQYQVFPKEQELQDLTQNNNENTSNQFAPYVNMQIYSQQQQNNQNSYNNNYAELNDDQEKKQEFKLENFKQYISNLQSNFSEESVGCQFFTICNSIICFVIICVIIKSL</sequence>
<dbReference type="AlphaFoldDB" id="A0A8S1QMY8"/>